<dbReference type="Proteomes" id="UP000053555">
    <property type="component" value="Unassembled WGS sequence"/>
</dbReference>
<evidence type="ECO:0000313" key="1">
    <source>
        <dbReference type="EMBL" id="KHN18241.1"/>
    </source>
</evidence>
<accession>A0A0B2Q9J9</accession>
<organism evidence="1">
    <name type="scientific">Glycine soja</name>
    <name type="common">Wild soybean</name>
    <dbReference type="NCBI Taxonomy" id="3848"/>
    <lineage>
        <taxon>Eukaryota</taxon>
        <taxon>Viridiplantae</taxon>
        <taxon>Streptophyta</taxon>
        <taxon>Embryophyta</taxon>
        <taxon>Tracheophyta</taxon>
        <taxon>Spermatophyta</taxon>
        <taxon>Magnoliopsida</taxon>
        <taxon>eudicotyledons</taxon>
        <taxon>Gunneridae</taxon>
        <taxon>Pentapetalae</taxon>
        <taxon>rosids</taxon>
        <taxon>fabids</taxon>
        <taxon>Fabales</taxon>
        <taxon>Fabaceae</taxon>
        <taxon>Papilionoideae</taxon>
        <taxon>50 kb inversion clade</taxon>
        <taxon>NPAAA clade</taxon>
        <taxon>indigoferoid/millettioid clade</taxon>
        <taxon>Phaseoleae</taxon>
        <taxon>Glycine</taxon>
        <taxon>Glycine subgen. Soja</taxon>
    </lineage>
</organism>
<dbReference type="EMBL" id="KN659914">
    <property type="protein sequence ID" value="KHN18241.1"/>
    <property type="molecule type" value="Genomic_DNA"/>
</dbReference>
<name>A0A0B2Q9J9_GLYSO</name>
<sequence>MDNRMTVEMKKALGFKFHVLLILHVDCDNNNVDSSLKLPWNSTLLLQVPK</sequence>
<dbReference type="AlphaFoldDB" id="A0A0B2Q9J9"/>
<gene>
    <name evidence="1" type="ORF">glysoja_048103</name>
</gene>
<reference evidence="1" key="1">
    <citation type="submission" date="2014-07" db="EMBL/GenBank/DDBJ databases">
        <title>Identification of a novel salt tolerance gene in wild soybean by whole-genome sequencing.</title>
        <authorList>
            <person name="Lam H.-M."/>
            <person name="Qi X."/>
            <person name="Li M.-W."/>
            <person name="Liu X."/>
            <person name="Xie M."/>
            <person name="Ni M."/>
            <person name="Xu X."/>
        </authorList>
    </citation>
    <scope>NUCLEOTIDE SEQUENCE [LARGE SCALE GENOMIC DNA]</scope>
    <source>
        <tissue evidence="1">Root</tissue>
    </source>
</reference>
<proteinExistence type="predicted"/>
<protein>
    <submittedName>
        <fullName evidence="1">Uncharacterized protein</fullName>
    </submittedName>
</protein>